<protein>
    <submittedName>
        <fullName evidence="1">Uncharacterized protein</fullName>
    </submittedName>
</protein>
<dbReference type="AlphaFoldDB" id="A0A0G1WPB8"/>
<gene>
    <name evidence="1" type="ORF">UY61_C0026G0012</name>
</gene>
<proteinExistence type="predicted"/>
<sequence>MAEQNDDILNTWRDLGEKIDKMKTGIEELKRERRSVVVTFIEQKKNLLEQAAMVIEERPGSPKAITALKLPQPWDNYYYSDGLFYTRTLIGNASSGDRPLLRQIGEGETDVLLGGSNLIEILAAIRG</sequence>
<comment type="caution">
    <text evidence="1">The sequence shown here is derived from an EMBL/GenBank/DDBJ whole genome shotgun (WGS) entry which is preliminary data.</text>
</comment>
<organism evidence="1 2">
    <name type="scientific">Candidatus Adlerbacteria bacterium GW2011_GWC1_50_9</name>
    <dbReference type="NCBI Taxonomy" id="1618608"/>
    <lineage>
        <taxon>Bacteria</taxon>
        <taxon>Candidatus Adleribacteriota</taxon>
    </lineage>
</organism>
<name>A0A0G1WPB8_9BACT</name>
<reference evidence="1 2" key="1">
    <citation type="journal article" date="2015" name="Nature">
        <title>rRNA introns, odd ribosomes, and small enigmatic genomes across a large radiation of phyla.</title>
        <authorList>
            <person name="Brown C.T."/>
            <person name="Hug L.A."/>
            <person name="Thomas B.C."/>
            <person name="Sharon I."/>
            <person name="Castelle C.J."/>
            <person name="Singh A."/>
            <person name="Wilkins M.J."/>
            <person name="Williams K.H."/>
            <person name="Banfield J.F."/>
        </authorList>
    </citation>
    <scope>NUCLEOTIDE SEQUENCE [LARGE SCALE GENOMIC DNA]</scope>
</reference>
<evidence type="ECO:0000313" key="2">
    <source>
        <dbReference type="Proteomes" id="UP000034201"/>
    </source>
</evidence>
<dbReference type="EMBL" id="LCQQ01000026">
    <property type="protein sequence ID" value="KKW20663.1"/>
    <property type="molecule type" value="Genomic_DNA"/>
</dbReference>
<accession>A0A0G1WPB8</accession>
<dbReference type="Proteomes" id="UP000034201">
    <property type="component" value="Unassembled WGS sequence"/>
</dbReference>
<evidence type="ECO:0000313" key="1">
    <source>
        <dbReference type="EMBL" id="KKW20663.1"/>
    </source>
</evidence>